<keyword evidence="8" id="KW-1185">Reference proteome</keyword>
<comment type="subunit">
    <text evidence="2">Monomer.</text>
</comment>
<evidence type="ECO:0000256" key="3">
    <source>
        <dbReference type="ARBA" id="ARBA00022837"/>
    </source>
</evidence>
<dbReference type="Gene3D" id="1.20.1610.10">
    <property type="entry name" value="alpha-1,2-mannosidases domains"/>
    <property type="match status" value="1"/>
</dbReference>
<dbReference type="InterPro" id="IPR014718">
    <property type="entry name" value="GH-type_carb-bd"/>
</dbReference>
<gene>
    <name evidence="7" type="ORF">CRP01_24275</name>
</gene>
<dbReference type="Proteomes" id="UP000223913">
    <property type="component" value="Unassembled WGS sequence"/>
</dbReference>
<dbReference type="InterPro" id="IPR050883">
    <property type="entry name" value="PNGase"/>
</dbReference>
<evidence type="ECO:0000259" key="5">
    <source>
        <dbReference type="Pfam" id="PF07971"/>
    </source>
</evidence>
<proteinExistence type="predicted"/>
<dbReference type="PANTHER" id="PTHR12143:SF39">
    <property type="entry name" value="SECRETED PROTEIN"/>
    <property type="match status" value="1"/>
</dbReference>
<dbReference type="InterPro" id="IPR008928">
    <property type="entry name" value="6-hairpin_glycosidase_sf"/>
</dbReference>
<feature type="domain" description="Glycosyl hydrolase family 92" evidence="5">
    <location>
        <begin position="263"/>
        <end position="768"/>
    </location>
</feature>
<accession>A0A2D0N786</accession>
<dbReference type="PANTHER" id="PTHR12143">
    <property type="entry name" value="PEPTIDE N-GLYCANASE PNGASE -RELATED"/>
    <property type="match status" value="1"/>
</dbReference>
<dbReference type="SUPFAM" id="SSF48208">
    <property type="entry name" value="Six-hairpin glycosidases"/>
    <property type="match status" value="1"/>
</dbReference>
<dbReference type="Gene3D" id="3.30.2080.10">
    <property type="entry name" value="GH92 mannosidase domain"/>
    <property type="match status" value="1"/>
</dbReference>
<dbReference type="Pfam" id="PF07971">
    <property type="entry name" value="Glyco_hydro_92"/>
    <property type="match status" value="1"/>
</dbReference>
<dbReference type="InterPro" id="IPR012939">
    <property type="entry name" value="Glyco_hydro_92"/>
</dbReference>
<evidence type="ECO:0000256" key="1">
    <source>
        <dbReference type="ARBA" id="ARBA00001913"/>
    </source>
</evidence>
<dbReference type="Pfam" id="PF17678">
    <property type="entry name" value="Glyco_hydro_92N"/>
    <property type="match status" value="1"/>
</dbReference>
<dbReference type="InterPro" id="IPR005887">
    <property type="entry name" value="GH92_a_mannosidase_put"/>
</dbReference>
<dbReference type="GO" id="GO:0005829">
    <property type="term" value="C:cytosol"/>
    <property type="evidence" value="ECO:0007669"/>
    <property type="project" value="TreeGrafter"/>
</dbReference>
<keyword evidence="4" id="KW-0175">Coiled coil</keyword>
<name>A0A2D0N786_FLAN2</name>
<evidence type="ECO:0000313" key="7">
    <source>
        <dbReference type="EMBL" id="PHN03989.1"/>
    </source>
</evidence>
<organism evidence="7 8">
    <name type="scientific">Flavilitoribacter nigricans (strain ATCC 23147 / DSM 23189 / NBRC 102662 / NCIMB 1420 / SS-2)</name>
    <name type="common">Lewinella nigricans</name>
    <dbReference type="NCBI Taxonomy" id="1122177"/>
    <lineage>
        <taxon>Bacteria</taxon>
        <taxon>Pseudomonadati</taxon>
        <taxon>Bacteroidota</taxon>
        <taxon>Saprospiria</taxon>
        <taxon>Saprospirales</taxon>
        <taxon>Lewinellaceae</taxon>
        <taxon>Flavilitoribacter</taxon>
    </lineage>
</organism>
<dbReference type="AlphaFoldDB" id="A0A2D0N786"/>
<evidence type="ECO:0000256" key="2">
    <source>
        <dbReference type="ARBA" id="ARBA00011245"/>
    </source>
</evidence>
<dbReference type="NCBIfam" id="TIGR01180">
    <property type="entry name" value="aman2_put"/>
    <property type="match status" value="1"/>
</dbReference>
<dbReference type="Gene3D" id="2.70.98.10">
    <property type="match status" value="1"/>
</dbReference>
<evidence type="ECO:0000256" key="4">
    <source>
        <dbReference type="SAM" id="Coils"/>
    </source>
</evidence>
<keyword evidence="3" id="KW-0106">Calcium</keyword>
<dbReference type="GO" id="GO:0000224">
    <property type="term" value="F:peptide-N4-(N-acetyl-beta-glucosaminyl)asparagine amidase activity"/>
    <property type="evidence" value="ECO:0007669"/>
    <property type="project" value="TreeGrafter"/>
</dbReference>
<dbReference type="GO" id="GO:0030246">
    <property type="term" value="F:carbohydrate binding"/>
    <property type="evidence" value="ECO:0007669"/>
    <property type="project" value="InterPro"/>
</dbReference>
<comment type="cofactor">
    <cofactor evidence="1">
        <name>Ca(2+)</name>
        <dbReference type="ChEBI" id="CHEBI:29108"/>
    </cofactor>
</comment>
<dbReference type="EMBL" id="PDUD01000028">
    <property type="protein sequence ID" value="PHN03989.1"/>
    <property type="molecule type" value="Genomic_DNA"/>
</dbReference>
<reference evidence="7 8" key="1">
    <citation type="submission" date="2017-10" db="EMBL/GenBank/DDBJ databases">
        <title>The draft genome sequence of Lewinella nigricans NBRC 102662.</title>
        <authorList>
            <person name="Wang K."/>
        </authorList>
    </citation>
    <scope>NUCLEOTIDE SEQUENCE [LARGE SCALE GENOMIC DNA]</scope>
    <source>
        <strain evidence="7 8">NBRC 102662</strain>
    </source>
</reference>
<feature type="domain" description="Glycosyl hydrolase family 92 N-terminal" evidence="6">
    <location>
        <begin position="43"/>
        <end position="257"/>
    </location>
</feature>
<comment type="caution">
    <text evidence="7">The sequence shown here is derived from an EMBL/GenBank/DDBJ whole genome shotgun (WGS) entry which is preliminary data.</text>
</comment>
<evidence type="ECO:0000259" key="6">
    <source>
        <dbReference type="Pfam" id="PF17678"/>
    </source>
</evidence>
<sequence>MRATLNLFSLFIFIVSGSLLLSCNRRTEVGDAPITALSPSELVYPFLDAANSRWFFFNSATRPFGMVNLSPDTQIGGAWGSGYRYNTDTIKGLSHIHAWQLSGLSVLPVVYSDENSASVMADYYSAFKHESEVAAPGYHRLHLDRYGLDVELTSTTRVGFHRYRFPETGRRGLVLNMGGTLGPSDIKDGTVKLEGEKGFSGSLVNAPTRRRPKDSPVFFYVETSEAIVDLEPGPDGKFLLTFADNAASELLMKVGISYTSVENARQNLQTELDHWDFDAVKEASADHWDEMLGRIEISGGTETQQRRFYTDLWHALQGRRIISDVNGAYPDNTGATFRIGQIPLDAAGKPRFNHYNSDSFWGAQWTINTLWGLVYPEIYDEFVQSLLQYYHDGGLVPRGPSGGNYTHVMTGASSTPFVVSAYQKGITDVDPEMAYQALKKNHMPGGTMGRAGYEHDTEIGGGLEDYINKGYVPYPNPNGNYGFHQDGPSLTMEYAYQDWTLAQMAKALGKTDDYNYFMERSKNYKNTFDPEVGWMRPRNAAGEWQDPYSPYQYQRSGFNESNGAQSTWFVPQDLEGLAELMGGKEQAIAKLQQQFEKASELGFTSGNSHEKEAHPEYSEIPINYGNQPSIQTLFVFQSLGRPELTQFWTAQVIDSVYGGLSPETGYSGDEDQGLMGSLAVLLKMGLFQMSGGTEENPAYLISTPLFERVKVHLHPDYFPGKTFEITAPGRDAGKLYIGSAAFDGKTLPDLSLRHQDIIRGGTLALDLKENRE</sequence>
<feature type="coiled-coil region" evidence="4">
    <location>
        <begin position="574"/>
        <end position="601"/>
    </location>
</feature>
<dbReference type="InterPro" id="IPR041371">
    <property type="entry name" value="GH92_N"/>
</dbReference>
<evidence type="ECO:0000313" key="8">
    <source>
        <dbReference type="Proteomes" id="UP000223913"/>
    </source>
</evidence>
<dbReference type="Gene3D" id="1.20.1050.60">
    <property type="entry name" value="alpha-1,2-mannosidase"/>
    <property type="match status" value="1"/>
</dbReference>
<protein>
    <submittedName>
        <fullName evidence="7">Alpha-mannosidase</fullName>
    </submittedName>
</protein>
<dbReference type="RefSeq" id="WP_099152702.1">
    <property type="nucleotide sequence ID" value="NZ_PDUD01000028.1"/>
</dbReference>
<dbReference type="OrthoDB" id="9758101at2"/>
<dbReference type="PROSITE" id="PS51257">
    <property type="entry name" value="PROKAR_LIPOPROTEIN"/>
    <property type="match status" value="1"/>
</dbReference>
<dbReference type="GO" id="GO:0005975">
    <property type="term" value="P:carbohydrate metabolic process"/>
    <property type="evidence" value="ECO:0007669"/>
    <property type="project" value="InterPro"/>
</dbReference>
<dbReference type="GO" id="GO:0006516">
    <property type="term" value="P:glycoprotein catabolic process"/>
    <property type="evidence" value="ECO:0007669"/>
    <property type="project" value="TreeGrafter"/>
</dbReference>